<protein>
    <recommendedName>
        <fullName evidence="7">T-box domain-containing protein</fullName>
    </recommendedName>
</protein>
<evidence type="ECO:0000256" key="3">
    <source>
        <dbReference type="ARBA" id="ARBA00023163"/>
    </source>
</evidence>
<evidence type="ECO:0000259" key="7">
    <source>
        <dbReference type="PROSITE" id="PS50252"/>
    </source>
</evidence>
<dbReference type="Proteomes" id="UP000663829">
    <property type="component" value="Unassembled WGS sequence"/>
</dbReference>
<dbReference type="GO" id="GO:0005634">
    <property type="term" value="C:nucleus"/>
    <property type="evidence" value="ECO:0007669"/>
    <property type="project" value="UniProtKB-SubCell"/>
</dbReference>
<evidence type="ECO:0000256" key="2">
    <source>
        <dbReference type="ARBA" id="ARBA00023125"/>
    </source>
</evidence>
<dbReference type="InterPro" id="IPR008967">
    <property type="entry name" value="p53-like_TF_DNA-bd_sf"/>
</dbReference>
<dbReference type="InterPro" id="IPR002070">
    <property type="entry name" value="TF_Brachyury"/>
</dbReference>
<dbReference type="SMART" id="SM00425">
    <property type="entry name" value="TBOX"/>
    <property type="match status" value="1"/>
</dbReference>
<evidence type="ECO:0000313" key="11">
    <source>
        <dbReference type="EMBL" id="CAF3772033.1"/>
    </source>
</evidence>
<dbReference type="GO" id="GO:0000978">
    <property type="term" value="F:RNA polymerase II cis-regulatory region sequence-specific DNA binding"/>
    <property type="evidence" value="ECO:0007669"/>
    <property type="project" value="InterPro"/>
</dbReference>
<comment type="caution">
    <text evidence="8">The sequence shown here is derived from an EMBL/GenBank/DDBJ whole genome shotgun (WGS) entry which is preliminary data.</text>
</comment>
<reference evidence="8" key="1">
    <citation type="submission" date="2021-02" db="EMBL/GenBank/DDBJ databases">
        <authorList>
            <person name="Nowell W R."/>
        </authorList>
    </citation>
    <scope>NUCLEOTIDE SEQUENCE</scope>
</reference>
<keyword evidence="4 5" id="KW-0539">Nucleus</keyword>
<proteinExistence type="predicted"/>
<name>A0A813X310_9BILA</name>
<dbReference type="InterPro" id="IPR046360">
    <property type="entry name" value="T-box_DNA-bd"/>
</dbReference>
<dbReference type="PANTHER" id="PTHR11267">
    <property type="entry name" value="T-BOX PROTEIN-RELATED"/>
    <property type="match status" value="1"/>
</dbReference>
<keyword evidence="3" id="KW-0804">Transcription</keyword>
<evidence type="ECO:0000313" key="12">
    <source>
        <dbReference type="Proteomes" id="UP000663829"/>
    </source>
</evidence>
<dbReference type="PANTHER" id="PTHR11267:SF106">
    <property type="entry name" value="T-RELATED PROTEIN"/>
    <property type="match status" value="1"/>
</dbReference>
<dbReference type="GO" id="GO:0001707">
    <property type="term" value="P:mesoderm formation"/>
    <property type="evidence" value="ECO:0007669"/>
    <property type="project" value="TreeGrafter"/>
</dbReference>
<dbReference type="InterPro" id="IPR036960">
    <property type="entry name" value="T-box_sf"/>
</dbReference>
<dbReference type="GO" id="GO:0000981">
    <property type="term" value="F:DNA-binding transcription factor activity, RNA polymerase II-specific"/>
    <property type="evidence" value="ECO:0007669"/>
    <property type="project" value="TreeGrafter"/>
</dbReference>
<feature type="domain" description="T-box" evidence="7">
    <location>
        <begin position="1"/>
        <end position="154"/>
    </location>
</feature>
<organism evidence="8 12">
    <name type="scientific">Didymodactylos carnosus</name>
    <dbReference type="NCBI Taxonomy" id="1234261"/>
    <lineage>
        <taxon>Eukaryota</taxon>
        <taxon>Metazoa</taxon>
        <taxon>Spiralia</taxon>
        <taxon>Gnathifera</taxon>
        <taxon>Rotifera</taxon>
        <taxon>Eurotatoria</taxon>
        <taxon>Bdelloidea</taxon>
        <taxon>Philodinida</taxon>
        <taxon>Philodinidae</taxon>
        <taxon>Didymodactylos</taxon>
    </lineage>
</organism>
<dbReference type="GO" id="GO:0003007">
    <property type="term" value="P:heart morphogenesis"/>
    <property type="evidence" value="ECO:0007669"/>
    <property type="project" value="TreeGrafter"/>
</dbReference>
<dbReference type="EMBL" id="CAJNOQ010001005">
    <property type="protein sequence ID" value="CAF0859498.1"/>
    <property type="molecule type" value="Genomic_DNA"/>
</dbReference>
<dbReference type="Proteomes" id="UP000677228">
    <property type="component" value="Unassembled WGS sequence"/>
</dbReference>
<accession>A0A813X310</accession>
<feature type="region of interest" description="Disordered" evidence="6">
    <location>
        <begin position="270"/>
        <end position="297"/>
    </location>
</feature>
<evidence type="ECO:0000313" key="9">
    <source>
        <dbReference type="EMBL" id="CAF1002714.1"/>
    </source>
</evidence>
<dbReference type="PRINTS" id="PR00937">
    <property type="entry name" value="TBOX"/>
</dbReference>
<dbReference type="Proteomes" id="UP000681722">
    <property type="component" value="Unassembled WGS sequence"/>
</dbReference>
<dbReference type="Gene3D" id="2.60.40.820">
    <property type="entry name" value="Transcription factor, T-box"/>
    <property type="match status" value="1"/>
</dbReference>
<sequence length="325" mass="37137">MFPVLRISIRGLDPDTFYEIKLDFAQTDNHRWRYVSGHWQPGSKQEPPALRGIYSHPKSPNYGKYWMSDIITFCKVKLTNKTNSIGDDQIVLNSLHKYEPRIHILQVQVDGKESVPLYTASFPDTEFIAVTAYQNEEITALKIKYNPFAKAFQDAKERTDRDLNEDVQYIDQNFASCFPMLASSSYSPHHFNFATNSSSSSMNGSVDRLRLSSYRSTPYTLGTSHYQPHQTSNSFIDPSQFYSNSAFHHHNIYSNGQNGVNSMPWLSPYSYQQQPQSSSSSSGTYSPDISTTTTISQNIHNTTVEEINDNHFDKMHNNTDTNIFT</sequence>
<keyword evidence="12" id="KW-1185">Reference proteome</keyword>
<dbReference type="AlphaFoldDB" id="A0A813X310"/>
<dbReference type="PRINTS" id="PR00938">
    <property type="entry name" value="BRACHYURY"/>
</dbReference>
<comment type="caution">
    <text evidence="5">Lacks conserved residue(s) required for the propagation of feature annotation.</text>
</comment>
<keyword evidence="1" id="KW-0805">Transcription regulation</keyword>
<dbReference type="EMBL" id="CAJNOK010006404">
    <property type="protein sequence ID" value="CAF1002714.1"/>
    <property type="molecule type" value="Genomic_DNA"/>
</dbReference>
<dbReference type="Proteomes" id="UP000682733">
    <property type="component" value="Unassembled WGS sequence"/>
</dbReference>
<evidence type="ECO:0000256" key="1">
    <source>
        <dbReference type="ARBA" id="ARBA00023015"/>
    </source>
</evidence>
<evidence type="ECO:0000256" key="5">
    <source>
        <dbReference type="PROSITE-ProRule" id="PRU00201"/>
    </source>
</evidence>
<dbReference type="EMBL" id="CAJOBC010001005">
    <property type="protein sequence ID" value="CAF3647151.1"/>
    <property type="molecule type" value="Genomic_DNA"/>
</dbReference>
<evidence type="ECO:0000313" key="10">
    <source>
        <dbReference type="EMBL" id="CAF3647151.1"/>
    </source>
</evidence>
<evidence type="ECO:0000256" key="6">
    <source>
        <dbReference type="SAM" id="MobiDB-lite"/>
    </source>
</evidence>
<dbReference type="GO" id="GO:0000785">
    <property type="term" value="C:chromatin"/>
    <property type="evidence" value="ECO:0007669"/>
    <property type="project" value="TreeGrafter"/>
</dbReference>
<feature type="compositionally biased region" description="Polar residues" evidence="6">
    <location>
        <begin position="283"/>
        <end position="297"/>
    </location>
</feature>
<dbReference type="PROSITE" id="PS50252">
    <property type="entry name" value="TBOX_3"/>
    <property type="match status" value="1"/>
</dbReference>
<gene>
    <name evidence="8" type="ORF">GPM918_LOCUS6509</name>
    <name evidence="9" type="ORF">OVA965_LOCUS14640</name>
    <name evidence="10" type="ORF">SRO942_LOCUS6509</name>
    <name evidence="11" type="ORF">TMI583_LOCUS14644</name>
</gene>
<dbReference type="OrthoDB" id="7442607at2759"/>
<dbReference type="Pfam" id="PF00907">
    <property type="entry name" value="T-box"/>
    <property type="match status" value="1"/>
</dbReference>
<dbReference type="InterPro" id="IPR001699">
    <property type="entry name" value="TF_T-box"/>
</dbReference>
<dbReference type="GO" id="GO:0001708">
    <property type="term" value="P:cell fate specification"/>
    <property type="evidence" value="ECO:0007669"/>
    <property type="project" value="TreeGrafter"/>
</dbReference>
<dbReference type="EMBL" id="CAJOBA010006412">
    <property type="protein sequence ID" value="CAF3772033.1"/>
    <property type="molecule type" value="Genomic_DNA"/>
</dbReference>
<keyword evidence="2 5" id="KW-0238">DNA-binding</keyword>
<evidence type="ECO:0000256" key="4">
    <source>
        <dbReference type="ARBA" id="ARBA00023242"/>
    </source>
</evidence>
<dbReference type="GO" id="GO:0045893">
    <property type="term" value="P:positive regulation of DNA-templated transcription"/>
    <property type="evidence" value="ECO:0007669"/>
    <property type="project" value="InterPro"/>
</dbReference>
<dbReference type="SUPFAM" id="SSF49417">
    <property type="entry name" value="p53-like transcription factors"/>
    <property type="match status" value="1"/>
</dbReference>
<comment type="subcellular location">
    <subcellularLocation>
        <location evidence="5">Nucleus</location>
    </subcellularLocation>
</comment>
<evidence type="ECO:0000313" key="8">
    <source>
        <dbReference type="EMBL" id="CAF0859498.1"/>
    </source>
</evidence>
<feature type="compositionally biased region" description="Low complexity" evidence="6">
    <location>
        <begin position="270"/>
        <end position="282"/>
    </location>
</feature>